<organism evidence="1 2">
    <name type="scientific">Brucella rhizosphaerae</name>
    <dbReference type="NCBI Taxonomy" id="571254"/>
    <lineage>
        <taxon>Bacteria</taxon>
        <taxon>Pseudomonadati</taxon>
        <taxon>Pseudomonadota</taxon>
        <taxon>Alphaproteobacteria</taxon>
        <taxon>Hyphomicrobiales</taxon>
        <taxon>Brucellaceae</taxon>
        <taxon>Brucella/Ochrobactrum group</taxon>
        <taxon>Brucella</taxon>
    </lineage>
</organism>
<dbReference type="AlphaFoldDB" id="A0A256FCY5"/>
<protein>
    <submittedName>
        <fullName evidence="1">Uncharacterized protein</fullName>
    </submittedName>
</protein>
<reference evidence="1 2" key="1">
    <citation type="submission" date="2017-07" db="EMBL/GenBank/DDBJ databases">
        <title>Phylogenetic study on the rhizospheric bacterium Ochrobactrum sp. A44.</title>
        <authorList>
            <person name="Krzyzanowska D.M."/>
            <person name="Ossowicki A."/>
            <person name="Rajewska M."/>
            <person name="Maciag T."/>
            <person name="Kaczynski Z."/>
            <person name="Czerwicka M."/>
            <person name="Jafra S."/>
        </authorList>
    </citation>
    <scope>NUCLEOTIDE SEQUENCE [LARGE SCALE GENOMIC DNA]</scope>
    <source>
        <strain evidence="1 2">PR17</strain>
    </source>
</reference>
<name>A0A256FCY5_9HYPH</name>
<comment type="caution">
    <text evidence="1">The sequence shown here is derived from an EMBL/GenBank/DDBJ whole genome shotgun (WGS) entry which is preliminary data.</text>
</comment>
<dbReference type="EMBL" id="NNRK01000029">
    <property type="protein sequence ID" value="OYR12610.1"/>
    <property type="molecule type" value="Genomic_DNA"/>
</dbReference>
<dbReference type="Proteomes" id="UP000216345">
    <property type="component" value="Unassembled WGS sequence"/>
</dbReference>
<evidence type="ECO:0000313" key="2">
    <source>
        <dbReference type="Proteomes" id="UP000216345"/>
    </source>
</evidence>
<sequence length="62" mass="7400">MRFSPQCDAKKVIRGISRAIFQRNRYVQLERIPKSVKWFSETMRVKTNNWSADLIKSDRKAL</sequence>
<gene>
    <name evidence="1" type="ORF">CEV32_0783</name>
</gene>
<proteinExistence type="predicted"/>
<keyword evidence="2" id="KW-1185">Reference proteome</keyword>
<evidence type="ECO:0000313" key="1">
    <source>
        <dbReference type="EMBL" id="OYR12610.1"/>
    </source>
</evidence>
<accession>A0A256FCY5</accession>